<dbReference type="Pfam" id="PF03441">
    <property type="entry name" value="FAD_binding_7"/>
    <property type="match status" value="1"/>
</dbReference>
<dbReference type="OrthoDB" id="9772484at2"/>
<dbReference type="RefSeq" id="WP_018577901.1">
    <property type="nucleotide sequence ID" value="NZ_KB892415.1"/>
</dbReference>
<feature type="site" description="Electron transfer via tryptophanyl radical" evidence="13">
    <location>
        <position position="305"/>
    </location>
</feature>
<evidence type="ECO:0000256" key="13">
    <source>
        <dbReference type="PIRSR" id="PIRSR602081-2"/>
    </source>
</evidence>
<feature type="site" description="Electron transfer via tryptophanyl radical" evidence="13">
    <location>
        <position position="381"/>
    </location>
</feature>
<keyword evidence="6 12" id="KW-0274">FAD</keyword>
<comment type="cofactor">
    <cofactor evidence="1">
        <name>(6R)-5,10-methylene-5,6,7,8-tetrahydrofolate</name>
        <dbReference type="ChEBI" id="CHEBI:15636"/>
    </cofactor>
</comment>
<evidence type="ECO:0000256" key="14">
    <source>
        <dbReference type="RuleBase" id="RU004182"/>
    </source>
</evidence>
<dbReference type="Gene3D" id="1.10.579.10">
    <property type="entry name" value="DNA Cyclobutane Dipyrimidine Photolyase, subunit A, domain 3"/>
    <property type="match status" value="1"/>
</dbReference>
<comment type="function">
    <text evidence="10">Involved in repair of UV radiation-induced DNA damage. Catalyzes the light-dependent monomerization (300-600 nm) of cyclobutyl pyrimidine dimers (in cis-syn configuration), which are formed between adjacent bases on the same DNA strand upon exposure to ultraviolet radiation.</text>
</comment>
<feature type="binding site" evidence="12">
    <location>
        <position position="221"/>
    </location>
    <ligand>
        <name>FAD</name>
        <dbReference type="ChEBI" id="CHEBI:57692"/>
    </ligand>
</feature>
<evidence type="ECO:0000256" key="2">
    <source>
        <dbReference type="ARBA" id="ARBA00005862"/>
    </source>
</evidence>
<comment type="similarity">
    <text evidence="14">Belongs to the DNA photolyase family.</text>
</comment>
<keyword evidence="5 12" id="KW-0285">Flavoprotein</keyword>
<feature type="binding site" evidence="12">
    <location>
        <position position="271"/>
    </location>
    <ligand>
        <name>FAD</name>
        <dbReference type="ChEBI" id="CHEBI:57692"/>
    </ligand>
</feature>
<gene>
    <name evidence="16" type="ORF">Lsha_1186</name>
</gene>
<feature type="binding site" evidence="12">
    <location>
        <begin position="371"/>
        <end position="373"/>
    </location>
    <ligand>
        <name>FAD</name>
        <dbReference type="ChEBI" id="CHEBI:57692"/>
    </ligand>
</feature>
<dbReference type="InterPro" id="IPR014729">
    <property type="entry name" value="Rossmann-like_a/b/a_fold"/>
</dbReference>
<dbReference type="InterPro" id="IPR002081">
    <property type="entry name" value="Cryptochrome/DNA_photolyase_1"/>
</dbReference>
<dbReference type="GO" id="GO:0009416">
    <property type="term" value="P:response to light stimulus"/>
    <property type="evidence" value="ECO:0007669"/>
    <property type="project" value="TreeGrafter"/>
</dbReference>
<dbReference type="InterPro" id="IPR006050">
    <property type="entry name" value="DNA_photolyase_N"/>
</dbReference>
<evidence type="ECO:0000256" key="5">
    <source>
        <dbReference type="ARBA" id="ARBA00022630"/>
    </source>
</evidence>
<dbReference type="Gene3D" id="1.25.40.80">
    <property type="match status" value="1"/>
</dbReference>
<dbReference type="SUPFAM" id="SSF52425">
    <property type="entry name" value="Cryptochrome/photolyase, N-terminal domain"/>
    <property type="match status" value="1"/>
</dbReference>
<reference evidence="16 17" key="1">
    <citation type="submission" date="2015-11" db="EMBL/GenBank/DDBJ databases">
        <title>Genomic analysis of 38 Legionella species identifies large and diverse effector repertoires.</title>
        <authorList>
            <person name="Burstein D."/>
            <person name="Amaro F."/>
            <person name="Zusman T."/>
            <person name="Lifshitz Z."/>
            <person name="Cohen O."/>
            <person name="Gilbert J.A."/>
            <person name="Pupko T."/>
            <person name="Shuman H.A."/>
            <person name="Segal G."/>
        </authorList>
    </citation>
    <scope>NUCLEOTIDE SEQUENCE [LARGE SCALE GENOMIC DNA]</scope>
    <source>
        <strain evidence="16 17">ATCC 49655</strain>
    </source>
</reference>
<evidence type="ECO:0000313" key="17">
    <source>
        <dbReference type="Proteomes" id="UP000054600"/>
    </source>
</evidence>
<evidence type="ECO:0000256" key="11">
    <source>
        <dbReference type="ARBA" id="ARBA00083107"/>
    </source>
</evidence>
<sequence length="465" mass="53991">MSTAIFWFRQDLRCYDNPALTLACKNHQKIIPLYIKEIKPALAMGGAQLWWLHHSLLSLKSNLQQVNLDLYLRQSDPMTLFKELISQYQVEAVYWNRCYEPMHSARDQAIKTELKAMGIQVISCNGSLLHEPWEVMNQSGNYFKVFTPYWKQCLRQMQPRPLMNVAKWPLSQSIPSDPLDEWNLLPKKPDWAVGFASYWQPGEQGALANLDLFIDEYLSGYKEHRNEPGTSGTSRLSPHLHFGEISPQQVWAAIQQVMREPGCDLLSAETYLAELGWREFSYQLLYHFPQLMEANFKPQFDAFPWQNDEEGLRLWQRGLTGYPIVDAGMRELWHTGYMHNRVRMIVASFLTKHLMIDWRRGAAWFWDTLLDADLANNSASWQWVAGSGADAAPYYRIFNPTVQGEKFDPQGEYIKRWVPELASATKQWIHQPWNAPKGTFADYPAPIVDHATARQVALESYQRLK</sequence>
<dbReference type="InterPro" id="IPR036155">
    <property type="entry name" value="Crypto/Photolyase_N_sf"/>
</dbReference>
<accession>A0A0W0Z159</accession>
<dbReference type="PATRIC" id="fig|1122169.6.peg.1369"/>
<evidence type="ECO:0000256" key="3">
    <source>
        <dbReference type="ARBA" id="ARBA00013149"/>
    </source>
</evidence>
<dbReference type="EMBL" id="LNYW01000033">
    <property type="protein sequence ID" value="KTD62486.1"/>
    <property type="molecule type" value="Genomic_DNA"/>
</dbReference>
<evidence type="ECO:0000313" key="16">
    <source>
        <dbReference type="EMBL" id="KTD62486.1"/>
    </source>
</evidence>
<feature type="site" description="Electron transfer via tryptophanyl radical" evidence="13">
    <location>
        <position position="358"/>
    </location>
</feature>
<dbReference type="PROSITE" id="PS00691">
    <property type="entry name" value="DNA_PHOTOLYASES_1_2"/>
    <property type="match status" value="1"/>
</dbReference>
<evidence type="ECO:0000256" key="10">
    <source>
        <dbReference type="ARBA" id="ARBA00059220"/>
    </source>
</evidence>
<keyword evidence="16" id="KW-0456">Lyase</keyword>
<evidence type="ECO:0000256" key="9">
    <source>
        <dbReference type="ARBA" id="ARBA00033999"/>
    </source>
</evidence>
<dbReference type="PANTHER" id="PTHR11455:SF9">
    <property type="entry name" value="CRYPTOCHROME CIRCADIAN CLOCK 5 ISOFORM X1"/>
    <property type="match status" value="1"/>
</dbReference>
<comment type="cofactor">
    <cofactor evidence="12">
        <name>FAD</name>
        <dbReference type="ChEBI" id="CHEBI:57692"/>
    </cofactor>
    <text evidence="12">Binds 1 FAD per subunit.</text>
</comment>
<dbReference type="InterPro" id="IPR005101">
    <property type="entry name" value="Cryptochr/Photolyase_FAD-bd"/>
</dbReference>
<dbReference type="GO" id="GO:0000719">
    <property type="term" value="P:photoreactive repair"/>
    <property type="evidence" value="ECO:0007669"/>
    <property type="project" value="UniProtKB-ARBA"/>
</dbReference>
<dbReference type="SUPFAM" id="SSF48173">
    <property type="entry name" value="Cryptochrome/photolyase FAD-binding domain"/>
    <property type="match status" value="1"/>
</dbReference>
<proteinExistence type="inferred from homology"/>
<comment type="catalytic activity">
    <reaction evidence="9">
        <text>cyclobutadipyrimidine (in DNA) = 2 pyrimidine residues (in DNA).</text>
        <dbReference type="EC" id="4.1.99.3"/>
    </reaction>
</comment>
<protein>
    <recommendedName>
        <fullName evidence="4">Deoxyribodipyrimidine photo-lyase</fullName>
        <ecNumber evidence="3">4.1.99.3</ecNumber>
    </recommendedName>
    <alternativeName>
        <fullName evidence="8">DNA photolyase</fullName>
    </alternativeName>
    <alternativeName>
        <fullName evidence="11">Photoreactivating enzyme</fullName>
    </alternativeName>
</protein>
<dbReference type="GO" id="GO:0003904">
    <property type="term" value="F:deoxyribodipyrimidine photo-lyase activity"/>
    <property type="evidence" value="ECO:0007669"/>
    <property type="project" value="UniProtKB-EC"/>
</dbReference>
<dbReference type="STRING" id="1122169.Lsha_1186"/>
<dbReference type="PRINTS" id="PR00147">
    <property type="entry name" value="DNAPHOTLYASE"/>
</dbReference>
<dbReference type="Gene3D" id="3.40.50.620">
    <property type="entry name" value="HUPs"/>
    <property type="match status" value="1"/>
</dbReference>
<dbReference type="PROSITE" id="PS51645">
    <property type="entry name" value="PHR_CRY_ALPHA_BETA"/>
    <property type="match status" value="1"/>
</dbReference>
<dbReference type="InterPro" id="IPR036134">
    <property type="entry name" value="Crypto/Photolyase_FAD-like_sf"/>
</dbReference>
<feature type="domain" description="Photolyase/cryptochrome alpha/beta" evidence="15">
    <location>
        <begin position="2"/>
        <end position="129"/>
    </location>
</feature>
<evidence type="ECO:0000256" key="8">
    <source>
        <dbReference type="ARBA" id="ARBA00031671"/>
    </source>
</evidence>
<dbReference type="AlphaFoldDB" id="A0A0W0Z159"/>
<dbReference type="eggNOG" id="COG0415">
    <property type="taxonomic scope" value="Bacteria"/>
</dbReference>
<keyword evidence="17" id="KW-1185">Reference proteome</keyword>
<keyword evidence="7 14" id="KW-0157">Chromophore</keyword>
<dbReference type="Proteomes" id="UP000054600">
    <property type="component" value="Unassembled WGS sequence"/>
</dbReference>
<evidence type="ECO:0000256" key="4">
    <source>
        <dbReference type="ARBA" id="ARBA00014046"/>
    </source>
</evidence>
<evidence type="ECO:0000256" key="1">
    <source>
        <dbReference type="ARBA" id="ARBA00001932"/>
    </source>
</evidence>
<dbReference type="PANTHER" id="PTHR11455">
    <property type="entry name" value="CRYPTOCHROME"/>
    <property type="match status" value="1"/>
</dbReference>
<organism evidence="16 17">
    <name type="scientific">Legionella shakespearei DSM 23087</name>
    <dbReference type="NCBI Taxonomy" id="1122169"/>
    <lineage>
        <taxon>Bacteria</taxon>
        <taxon>Pseudomonadati</taxon>
        <taxon>Pseudomonadota</taxon>
        <taxon>Gammaproteobacteria</taxon>
        <taxon>Legionellales</taxon>
        <taxon>Legionellaceae</taxon>
        <taxon>Legionella</taxon>
    </lineage>
</organism>
<evidence type="ECO:0000256" key="12">
    <source>
        <dbReference type="PIRSR" id="PIRSR602081-1"/>
    </source>
</evidence>
<feature type="binding site" evidence="12">
    <location>
        <begin position="233"/>
        <end position="237"/>
    </location>
    <ligand>
        <name>FAD</name>
        <dbReference type="ChEBI" id="CHEBI:57692"/>
    </ligand>
</feature>
<dbReference type="Pfam" id="PF00875">
    <property type="entry name" value="DNA_photolyase"/>
    <property type="match status" value="1"/>
</dbReference>
<dbReference type="GO" id="GO:0003677">
    <property type="term" value="F:DNA binding"/>
    <property type="evidence" value="ECO:0007669"/>
    <property type="project" value="TreeGrafter"/>
</dbReference>
<name>A0A0W0Z159_9GAMM</name>
<dbReference type="PROSITE" id="PS00394">
    <property type="entry name" value="DNA_PHOTOLYASES_1_1"/>
    <property type="match status" value="1"/>
</dbReference>
<evidence type="ECO:0000256" key="6">
    <source>
        <dbReference type="ARBA" id="ARBA00022827"/>
    </source>
</evidence>
<dbReference type="GO" id="GO:0071949">
    <property type="term" value="F:FAD binding"/>
    <property type="evidence" value="ECO:0007669"/>
    <property type="project" value="TreeGrafter"/>
</dbReference>
<comment type="similarity">
    <text evidence="2">Belongs to the DNA photolyase class-1 family.</text>
</comment>
<dbReference type="EC" id="4.1.99.3" evidence="3"/>
<evidence type="ECO:0000259" key="15">
    <source>
        <dbReference type="PROSITE" id="PS51645"/>
    </source>
</evidence>
<comment type="caution">
    <text evidence="16">The sequence shown here is derived from an EMBL/GenBank/DDBJ whole genome shotgun (WGS) entry which is preliminary data.</text>
</comment>
<evidence type="ECO:0000256" key="7">
    <source>
        <dbReference type="ARBA" id="ARBA00022991"/>
    </source>
</evidence>
<dbReference type="FunFam" id="1.10.579.10:FF:000003">
    <property type="entry name" value="Deoxyribodipyrimidine photo-lyase"/>
    <property type="match status" value="1"/>
</dbReference>
<dbReference type="InterPro" id="IPR018394">
    <property type="entry name" value="DNA_photolyase_1_CS_C"/>
</dbReference>